<keyword evidence="2" id="KW-0732">Signal</keyword>
<reference evidence="3 4" key="1">
    <citation type="submission" date="2015-11" db="EMBL/GenBank/DDBJ databases">
        <title>Draft Genome Sequence of the Strain BR 10423 (Rhizobium sp.) isolated from nodules of Mimosa pudica.</title>
        <authorList>
            <person name="Barauna A.C."/>
            <person name="Zilli J.E."/>
            <person name="Simoes-Araujo J.L."/>
            <person name="Reis V.M."/>
            <person name="James E.K."/>
            <person name="Reis F.B.Jr."/>
            <person name="Rouws L.F."/>
            <person name="Passos S.R."/>
            <person name="Gois S.R."/>
        </authorList>
    </citation>
    <scope>NUCLEOTIDE SEQUENCE [LARGE SCALE GENOMIC DNA]</scope>
    <source>
        <strain evidence="3 4">BR10423</strain>
    </source>
</reference>
<comment type="caution">
    <text evidence="3">The sequence shown here is derived from an EMBL/GenBank/DDBJ whole genome shotgun (WGS) entry which is preliminary data.</text>
</comment>
<feature type="chain" id="PRO_5007137240" description="Lipoprotein" evidence="2">
    <location>
        <begin position="21"/>
        <end position="92"/>
    </location>
</feature>
<evidence type="ECO:0000313" key="4">
    <source>
        <dbReference type="Proteomes" id="UP000068164"/>
    </source>
</evidence>
<proteinExistence type="predicted"/>
<feature type="signal peptide" evidence="2">
    <location>
        <begin position="1"/>
        <end position="20"/>
    </location>
</feature>
<dbReference type="PROSITE" id="PS51257">
    <property type="entry name" value="PROKAR_LIPOPROTEIN"/>
    <property type="match status" value="1"/>
</dbReference>
<accession>A0A109JW16</accession>
<sequence length="92" mass="10343">MKKRALVLVGAFLLAACTAAKDFSSPGLEPIPGSVTYGGQPRTKLTKSPPGSTFPHNFIDQWGRQVDETYMIQPDRSLKIVHREFRPIRFNR</sequence>
<keyword evidence="4" id="KW-1185">Reference proteome</keyword>
<protein>
    <recommendedName>
        <fullName evidence="5">Lipoprotein</fullName>
    </recommendedName>
</protein>
<evidence type="ECO:0000256" key="2">
    <source>
        <dbReference type="SAM" id="SignalP"/>
    </source>
</evidence>
<evidence type="ECO:0000256" key="1">
    <source>
        <dbReference type="SAM" id="MobiDB-lite"/>
    </source>
</evidence>
<evidence type="ECO:0008006" key="5">
    <source>
        <dbReference type="Google" id="ProtNLM"/>
    </source>
</evidence>
<dbReference type="Proteomes" id="UP000068164">
    <property type="component" value="Unassembled WGS sequence"/>
</dbReference>
<dbReference type="RefSeq" id="WP_018855531.1">
    <property type="nucleotide sequence ID" value="NZ_JBBNAS010000646.1"/>
</dbReference>
<evidence type="ECO:0000313" key="3">
    <source>
        <dbReference type="EMBL" id="KWV56142.1"/>
    </source>
</evidence>
<organism evidence="3 4">
    <name type="scientific">Rhizobium altiplani</name>
    <dbReference type="NCBI Taxonomy" id="1864509"/>
    <lineage>
        <taxon>Bacteria</taxon>
        <taxon>Pseudomonadati</taxon>
        <taxon>Pseudomonadota</taxon>
        <taxon>Alphaproteobacteria</taxon>
        <taxon>Hyphomicrobiales</taxon>
        <taxon>Rhizobiaceae</taxon>
        <taxon>Rhizobium/Agrobacterium group</taxon>
        <taxon>Rhizobium</taxon>
    </lineage>
</organism>
<gene>
    <name evidence="3" type="ORF">AS026_35040</name>
</gene>
<dbReference type="OrthoDB" id="8279531at2"/>
<dbReference type="EMBL" id="LNCD01000042">
    <property type="protein sequence ID" value="KWV56142.1"/>
    <property type="molecule type" value="Genomic_DNA"/>
</dbReference>
<feature type="region of interest" description="Disordered" evidence="1">
    <location>
        <begin position="30"/>
        <end position="58"/>
    </location>
</feature>
<name>A0A109JW16_9HYPH</name>
<dbReference type="AlphaFoldDB" id="A0A109JW16"/>